<dbReference type="AlphaFoldDB" id="A0ABD0LSU7"/>
<dbReference type="Proteomes" id="UP001519460">
    <property type="component" value="Unassembled WGS sequence"/>
</dbReference>
<evidence type="ECO:0000313" key="1">
    <source>
        <dbReference type="EMBL" id="KAK7502654.1"/>
    </source>
</evidence>
<organism evidence="1 2">
    <name type="scientific">Batillaria attramentaria</name>
    <dbReference type="NCBI Taxonomy" id="370345"/>
    <lineage>
        <taxon>Eukaryota</taxon>
        <taxon>Metazoa</taxon>
        <taxon>Spiralia</taxon>
        <taxon>Lophotrochozoa</taxon>
        <taxon>Mollusca</taxon>
        <taxon>Gastropoda</taxon>
        <taxon>Caenogastropoda</taxon>
        <taxon>Sorbeoconcha</taxon>
        <taxon>Cerithioidea</taxon>
        <taxon>Batillariidae</taxon>
        <taxon>Batillaria</taxon>
    </lineage>
</organism>
<gene>
    <name evidence="1" type="ORF">BaRGS_00006229</name>
</gene>
<sequence>MKRPQRCHQHTAAAFETTTASAYTAASLVPPFAAFPIRAFGFPAFPDADDHFCERVNGVRVMGRCMKFCVSVSRTE</sequence>
<protein>
    <submittedName>
        <fullName evidence="1">Uncharacterized protein</fullName>
    </submittedName>
</protein>
<name>A0ABD0LSU7_9CAEN</name>
<proteinExistence type="predicted"/>
<accession>A0ABD0LSU7</accession>
<dbReference type="EMBL" id="JACVVK020000025">
    <property type="protein sequence ID" value="KAK7502654.1"/>
    <property type="molecule type" value="Genomic_DNA"/>
</dbReference>
<reference evidence="1 2" key="1">
    <citation type="journal article" date="2023" name="Sci. Data">
        <title>Genome assembly of the Korean intertidal mud-creeper Batillaria attramentaria.</title>
        <authorList>
            <person name="Patra A.K."/>
            <person name="Ho P.T."/>
            <person name="Jun S."/>
            <person name="Lee S.J."/>
            <person name="Kim Y."/>
            <person name="Won Y.J."/>
        </authorList>
    </citation>
    <scope>NUCLEOTIDE SEQUENCE [LARGE SCALE GENOMIC DNA]</scope>
    <source>
        <strain evidence="1">Wonlab-2016</strain>
    </source>
</reference>
<keyword evidence="2" id="KW-1185">Reference proteome</keyword>
<evidence type="ECO:0000313" key="2">
    <source>
        <dbReference type="Proteomes" id="UP001519460"/>
    </source>
</evidence>
<comment type="caution">
    <text evidence="1">The sequence shown here is derived from an EMBL/GenBank/DDBJ whole genome shotgun (WGS) entry which is preliminary data.</text>
</comment>